<dbReference type="PROSITE" id="PS50850">
    <property type="entry name" value="MFS"/>
    <property type="match status" value="1"/>
</dbReference>
<feature type="transmembrane region" description="Helical" evidence="5">
    <location>
        <begin position="140"/>
        <end position="164"/>
    </location>
</feature>
<feature type="transmembrane region" description="Helical" evidence="5">
    <location>
        <begin position="377"/>
        <end position="398"/>
    </location>
</feature>
<proteinExistence type="predicted"/>
<dbReference type="CDD" id="cd17317">
    <property type="entry name" value="MFS_SLC22"/>
    <property type="match status" value="1"/>
</dbReference>
<protein>
    <recommendedName>
        <fullName evidence="6">Major facilitator superfamily (MFS) profile domain-containing protein</fullName>
    </recommendedName>
</protein>
<feature type="domain" description="Major facilitator superfamily (MFS) profile" evidence="6">
    <location>
        <begin position="99"/>
        <end position="518"/>
    </location>
</feature>
<keyword evidence="2 5" id="KW-0812">Transmembrane</keyword>
<dbReference type="GO" id="GO:0022857">
    <property type="term" value="F:transmembrane transporter activity"/>
    <property type="evidence" value="ECO:0007669"/>
    <property type="project" value="InterPro"/>
</dbReference>
<evidence type="ECO:0000256" key="1">
    <source>
        <dbReference type="ARBA" id="ARBA00004141"/>
    </source>
</evidence>
<feature type="transmembrane region" description="Helical" evidence="5">
    <location>
        <begin position="256"/>
        <end position="276"/>
    </location>
</feature>
<evidence type="ECO:0000256" key="2">
    <source>
        <dbReference type="ARBA" id="ARBA00022692"/>
    </source>
</evidence>
<feature type="transmembrane region" description="Helical" evidence="5">
    <location>
        <begin position="229"/>
        <end position="250"/>
    </location>
</feature>
<comment type="caution">
    <text evidence="7">The sequence shown here is derived from an EMBL/GenBank/DDBJ whole genome shotgun (WGS) entry which is preliminary data.</text>
</comment>
<evidence type="ECO:0000256" key="5">
    <source>
        <dbReference type="SAM" id="Phobius"/>
    </source>
</evidence>
<dbReference type="Proteomes" id="UP001329430">
    <property type="component" value="Chromosome 3"/>
</dbReference>
<dbReference type="InterPro" id="IPR036259">
    <property type="entry name" value="MFS_trans_sf"/>
</dbReference>
<feature type="transmembrane region" description="Helical" evidence="5">
    <location>
        <begin position="195"/>
        <end position="217"/>
    </location>
</feature>
<dbReference type="GO" id="GO:0016020">
    <property type="term" value="C:membrane"/>
    <property type="evidence" value="ECO:0007669"/>
    <property type="project" value="UniProtKB-SubCell"/>
</dbReference>
<organism evidence="7 8">
    <name type="scientific">Pyrocoelia pectoralis</name>
    <dbReference type="NCBI Taxonomy" id="417401"/>
    <lineage>
        <taxon>Eukaryota</taxon>
        <taxon>Metazoa</taxon>
        <taxon>Ecdysozoa</taxon>
        <taxon>Arthropoda</taxon>
        <taxon>Hexapoda</taxon>
        <taxon>Insecta</taxon>
        <taxon>Pterygota</taxon>
        <taxon>Neoptera</taxon>
        <taxon>Endopterygota</taxon>
        <taxon>Coleoptera</taxon>
        <taxon>Polyphaga</taxon>
        <taxon>Elateriformia</taxon>
        <taxon>Elateroidea</taxon>
        <taxon>Lampyridae</taxon>
        <taxon>Lampyrinae</taxon>
        <taxon>Pyrocoelia</taxon>
    </lineage>
</organism>
<name>A0AAN7ZPQ7_9COLE</name>
<dbReference type="PANTHER" id="PTHR24064">
    <property type="entry name" value="SOLUTE CARRIER FAMILY 22 MEMBER"/>
    <property type="match status" value="1"/>
</dbReference>
<feature type="transmembrane region" description="Helical" evidence="5">
    <location>
        <begin position="344"/>
        <end position="365"/>
    </location>
</feature>
<dbReference type="SUPFAM" id="SSF103473">
    <property type="entry name" value="MFS general substrate transporter"/>
    <property type="match status" value="1"/>
</dbReference>
<reference evidence="7 8" key="1">
    <citation type="journal article" date="2024" name="Insects">
        <title>An Improved Chromosome-Level Genome Assembly of the Firefly Pyrocoelia pectoralis.</title>
        <authorList>
            <person name="Fu X."/>
            <person name="Meyer-Rochow V.B."/>
            <person name="Ballantyne L."/>
            <person name="Zhu X."/>
        </authorList>
    </citation>
    <scope>NUCLEOTIDE SEQUENCE [LARGE SCALE GENOMIC DNA]</scope>
    <source>
        <strain evidence="7">XCY_ONT2</strain>
    </source>
</reference>
<comment type="subcellular location">
    <subcellularLocation>
        <location evidence="1">Membrane</location>
        <topology evidence="1">Multi-pass membrane protein</topology>
    </subcellularLocation>
</comment>
<dbReference type="InterPro" id="IPR005828">
    <property type="entry name" value="MFS_sugar_transport-like"/>
</dbReference>
<dbReference type="EMBL" id="JAVRBK010000003">
    <property type="protein sequence ID" value="KAK5645773.1"/>
    <property type="molecule type" value="Genomic_DNA"/>
</dbReference>
<feature type="transmembrane region" description="Helical" evidence="5">
    <location>
        <begin position="430"/>
        <end position="452"/>
    </location>
</feature>
<evidence type="ECO:0000313" key="8">
    <source>
        <dbReference type="Proteomes" id="UP001329430"/>
    </source>
</evidence>
<accession>A0AAN7ZPQ7</accession>
<evidence type="ECO:0000256" key="3">
    <source>
        <dbReference type="ARBA" id="ARBA00022989"/>
    </source>
</evidence>
<gene>
    <name evidence="7" type="ORF">RI129_004237</name>
</gene>
<feature type="transmembrane region" description="Helical" evidence="5">
    <location>
        <begin position="21"/>
        <end position="43"/>
    </location>
</feature>
<dbReference type="Gene3D" id="1.20.1250.20">
    <property type="entry name" value="MFS general substrate transporter like domains"/>
    <property type="match status" value="1"/>
</dbReference>
<keyword evidence="3 5" id="KW-1133">Transmembrane helix</keyword>
<evidence type="ECO:0000259" key="6">
    <source>
        <dbReference type="PROSITE" id="PS50850"/>
    </source>
</evidence>
<dbReference type="Pfam" id="PF00083">
    <property type="entry name" value="Sugar_tr"/>
    <property type="match status" value="1"/>
</dbReference>
<feature type="transmembrane region" description="Helical" evidence="5">
    <location>
        <begin position="464"/>
        <end position="484"/>
    </location>
</feature>
<dbReference type="InterPro" id="IPR020846">
    <property type="entry name" value="MFS_dom"/>
</dbReference>
<keyword evidence="8" id="KW-1185">Reference proteome</keyword>
<sequence>MSNLDFDDMLLELGELGRYQIIMYTLACIPVLFGAANSLTYVFTAGIPNYRCVVPECDSLSDPVYNTDWLEWAIPSKGKSATEYEPQYCERYVTNITTNIHPQCFSNIFTNQTERCYEWVFDHERSIVNDWNITCLENQWMLSFVGTSHFAGIIVGSGAFGALADRYGRKLMFILSIVIMSVSGIVQVFSNGYIMFVILIFINAFGTAGIFPLAFIIGVEMVGRKKREVTGMILNYFYAVGEALIALVAWMTKDWVQLQLIASAPALIFIGYYWILPESVRWLLAKHRNVEAKAIVYSVAKYNNVALSEELQESFDEVNCKVEAEAEEVEILPVIVSMSKSRKLVIRFIIVFFIWAVNAFVFYGLSLNATSIGGDKYLNFALVCLVEIPGYSLAWVCINKLGRKWSLAGSLLISGITCCLTIWVPADMHWAVILLFLIGKLGVTSAFSVSYVHTSEMLPTIIRSGGVGFASTTARVGALVAPFVPLLGQYVPFLPMLLLGGFAIVAGLLALKLPETRGIKLPERVIDAQQL</sequence>
<feature type="transmembrane region" description="Helical" evidence="5">
    <location>
        <begin position="490"/>
        <end position="511"/>
    </location>
</feature>
<dbReference type="AlphaFoldDB" id="A0AAN7ZPQ7"/>
<keyword evidence="4 5" id="KW-0472">Membrane</keyword>
<evidence type="ECO:0000256" key="4">
    <source>
        <dbReference type="ARBA" id="ARBA00023136"/>
    </source>
</evidence>
<feature type="transmembrane region" description="Helical" evidence="5">
    <location>
        <begin position="171"/>
        <end position="189"/>
    </location>
</feature>
<evidence type="ECO:0000313" key="7">
    <source>
        <dbReference type="EMBL" id="KAK5645773.1"/>
    </source>
</evidence>
<feature type="transmembrane region" description="Helical" evidence="5">
    <location>
        <begin position="405"/>
        <end position="424"/>
    </location>
</feature>